<keyword evidence="1" id="KW-0812">Transmembrane</keyword>
<proteinExistence type="predicted"/>
<organism evidence="2 3">
    <name type="scientific">Flammeovirga aprica JL-4</name>
    <dbReference type="NCBI Taxonomy" id="694437"/>
    <lineage>
        <taxon>Bacteria</taxon>
        <taxon>Pseudomonadati</taxon>
        <taxon>Bacteroidota</taxon>
        <taxon>Cytophagia</taxon>
        <taxon>Cytophagales</taxon>
        <taxon>Flammeovirgaceae</taxon>
        <taxon>Flammeovirga</taxon>
    </lineage>
</organism>
<feature type="transmembrane region" description="Helical" evidence="1">
    <location>
        <begin position="60"/>
        <end position="78"/>
    </location>
</feature>
<comment type="caution">
    <text evidence="2">The sequence shown here is derived from an EMBL/GenBank/DDBJ whole genome shotgun (WGS) entry which is preliminary data.</text>
</comment>
<accession>A0A7X9RXK1</accession>
<evidence type="ECO:0000256" key="1">
    <source>
        <dbReference type="SAM" id="Phobius"/>
    </source>
</evidence>
<feature type="transmembrane region" description="Helical" evidence="1">
    <location>
        <begin position="32"/>
        <end position="48"/>
    </location>
</feature>
<evidence type="ECO:0000313" key="2">
    <source>
        <dbReference type="EMBL" id="NME70575.1"/>
    </source>
</evidence>
<dbReference type="RefSeq" id="WP_169658808.1">
    <property type="nucleotide sequence ID" value="NZ_JABANE010000067.1"/>
</dbReference>
<name>A0A7X9RXK1_9BACT</name>
<sequence length="124" mass="14225">MKNRYYLVASAVIALIVTLVSPSETFGSFIGLNVRWFFNLIGANAIFFETKKRTTYIPKAYYFIFIIILLGVGINVDAELETETLTESMVRYSLLLLECSIWFIGIDKFIRSFSKKKTQTIIKS</sequence>
<reference evidence="2 3" key="1">
    <citation type="submission" date="2020-04" db="EMBL/GenBank/DDBJ databases">
        <title>Flammeovirga sp. SR4, a novel species isolated from seawater.</title>
        <authorList>
            <person name="Wang X."/>
        </authorList>
    </citation>
    <scope>NUCLEOTIDE SEQUENCE [LARGE SCALE GENOMIC DNA]</scope>
    <source>
        <strain evidence="2 3">ATCC 23126</strain>
    </source>
</reference>
<keyword evidence="1" id="KW-0472">Membrane</keyword>
<dbReference type="EMBL" id="JABANE010000067">
    <property type="protein sequence ID" value="NME70575.1"/>
    <property type="molecule type" value="Genomic_DNA"/>
</dbReference>
<protein>
    <submittedName>
        <fullName evidence="2">Uncharacterized protein</fullName>
    </submittedName>
</protein>
<feature type="transmembrane region" description="Helical" evidence="1">
    <location>
        <begin position="90"/>
        <end position="110"/>
    </location>
</feature>
<evidence type="ECO:0000313" key="3">
    <source>
        <dbReference type="Proteomes" id="UP000576082"/>
    </source>
</evidence>
<dbReference type="AlphaFoldDB" id="A0A7X9RXK1"/>
<dbReference type="Proteomes" id="UP000576082">
    <property type="component" value="Unassembled WGS sequence"/>
</dbReference>
<keyword evidence="3" id="KW-1185">Reference proteome</keyword>
<keyword evidence="1" id="KW-1133">Transmembrane helix</keyword>
<gene>
    <name evidence="2" type="ORF">HHU12_21545</name>
</gene>